<dbReference type="GeneID" id="74307213"/>
<protein>
    <submittedName>
        <fullName evidence="2">Uncharacterized protein</fullName>
    </submittedName>
</protein>
<evidence type="ECO:0000313" key="3">
    <source>
        <dbReference type="Proteomes" id="UP001060368"/>
    </source>
</evidence>
<keyword evidence="3" id="KW-1185">Reference proteome</keyword>
<evidence type="ECO:0000313" key="2">
    <source>
        <dbReference type="EMBL" id="UUX93650.1"/>
    </source>
</evidence>
<accession>A0A9E7PNR9</accession>
<feature type="region of interest" description="Disordered" evidence="1">
    <location>
        <begin position="81"/>
        <end position="107"/>
    </location>
</feature>
<organism evidence="2 3">
    <name type="scientific">Methanoplanus endosymbiosus</name>
    <dbReference type="NCBI Taxonomy" id="33865"/>
    <lineage>
        <taxon>Archaea</taxon>
        <taxon>Methanobacteriati</taxon>
        <taxon>Methanobacteriota</taxon>
        <taxon>Stenosarchaea group</taxon>
        <taxon>Methanomicrobia</taxon>
        <taxon>Methanomicrobiales</taxon>
        <taxon>Methanomicrobiaceae</taxon>
        <taxon>Methanoplanus</taxon>
    </lineage>
</organism>
<dbReference type="Proteomes" id="UP001060368">
    <property type="component" value="Chromosome"/>
</dbReference>
<dbReference type="AlphaFoldDB" id="A0A9E7PNR9"/>
<evidence type="ECO:0000256" key="1">
    <source>
        <dbReference type="SAM" id="MobiDB-lite"/>
    </source>
</evidence>
<dbReference type="EMBL" id="CP096115">
    <property type="protein sequence ID" value="UUX93650.1"/>
    <property type="molecule type" value="Genomic_DNA"/>
</dbReference>
<reference evidence="2" key="1">
    <citation type="submission" date="2022-04" db="EMBL/GenBank/DDBJ databases">
        <title>Complete genome of Methanoplanus endosymbiosus DSM 3599.</title>
        <authorList>
            <person name="Chen S.-C."/>
            <person name="You Y.-T."/>
            <person name="Zhou Y.-Z."/>
            <person name="Lai M.-C."/>
        </authorList>
    </citation>
    <scope>NUCLEOTIDE SEQUENCE</scope>
    <source>
        <strain evidence="2">DSM 3599</strain>
    </source>
</reference>
<sequence>MRKNGIIAAGLTFLFLSAALVFPVSADEGFTDQSINRGNLLTKALANIESQGYDVSEIRSALESGDKETARKLMKAFIEEHKGELTPPEGTGERGNGAASGEAGDRMSSHLDKLEEQGYDVSDIRAALESGDRETARELMKAFMDGHKGELNSPEGAGQRGNVRFPGASGESAVTA</sequence>
<dbReference type="KEGG" id="mend:L6E24_05905"/>
<proteinExistence type="predicted"/>
<gene>
    <name evidence="2" type="ORF">L6E24_05905</name>
</gene>
<name>A0A9E7PNR9_9EURY</name>
<feature type="region of interest" description="Disordered" evidence="1">
    <location>
        <begin position="146"/>
        <end position="176"/>
    </location>
</feature>
<dbReference type="RefSeq" id="WP_257743787.1">
    <property type="nucleotide sequence ID" value="NZ_CP096115.1"/>
</dbReference>